<dbReference type="InterPro" id="IPR008462">
    <property type="entry name" value="CsbD"/>
</dbReference>
<evidence type="ECO:0000313" key="3">
    <source>
        <dbReference type="EMBL" id="EQD76613.1"/>
    </source>
</evidence>
<dbReference type="Gene3D" id="1.10.1470.10">
    <property type="entry name" value="YjbJ"/>
    <property type="match status" value="1"/>
</dbReference>
<evidence type="ECO:0000256" key="1">
    <source>
        <dbReference type="ARBA" id="ARBA00009129"/>
    </source>
</evidence>
<dbReference type="Pfam" id="PF05532">
    <property type="entry name" value="CsbD"/>
    <property type="match status" value="1"/>
</dbReference>
<dbReference type="EMBL" id="AUZX01002433">
    <property type="protein sequence ID" value="EQD76613.1"/>
    <property type="molecule type" value="Genomic_DNA"/>
</dbReference>
<organism evidence="3">
    <name type="scientific">mine drainage metagenome</name>
    <dbReference type="NCBI Taxonomy" id="410659"/>
    <lineage>
        <taxon>unclassified sequences</taxon>
        <taxon>metagenomes</taxon>
        <taxon>ecological metagenomes</taxon>
    </lineage>
</organism>
<feature type="domain" description="CsbD-like" evidence="2">
    <location>
        <begin position="1"/>
        <end position="40"/>
    </location>
</feature>
<dbReference type="PIRSF" id="PIRSF039008">
    <property type="entry name" value="YjbJ"/>
    <property type="match status" value="1"/>
</dbReference>
<dbReference type="AlphaFoldDB" id="T1C6Y3"/>
<accession>T1C6Y3</accession>
<name>T1C6Y3_9ZZZZ</name>
<dbReference type="SUPFAM" id="SSF69047">
    <property type="entry name" value="Hypothetical protein YjbJ"/>
    <property type="match status" value="1"/>
</dbReference>
<dbReference type="InterPro" id="IPR036629">
    <property type="entry name" value="YjbJ_sf"/>
</dbReference>
<gene>
    <name evidence="3" type="ORF">B1A_03307</name>
</gene>
<comment type="similarity">
    <text evidence="1">Belongs to the UPF0337 (CsbD) family.</text>
</comment>
<sequence length="55" mass="6333">GQLKTQWSKLTDDDLGQMDGHREYLVGKVQERYGIAKDAADAQVAEFERTLRRTH</sequence>
<protein>
    <submittedName>
        <fullName evidence="3">CsbD family protein</fullName>
    </submittedName>
</protein>
<reference evidence="3" key="1">
    <citation type="submission" date="2013-08" db="EMBL/GenBank/DDBJ databases">
        <authorList>
            <person name="Mendez C."/>
            <person name="Richter M."/>
            <person name="Ferrer M."/>
            <person name="Sanchez J."/>
        </authorList>
    </citation>
    <scope>NUCLEOTIDE SEQUENCE</scope>
</reference>
<reference evidence="3" key="2">
    <citation type="journal article" date="2014" name="ISME J.">
        <title>Microbial stratification in low pH oxic and suboxic macroscopic growths along an acid mine drainage.</title>
        <authorList>
            <person name="Mendez-Garcia C."/>
            <person name="Mesa V."/>
            <person name="Sprenger R.R."/>
            <person name="Richter M."/>
            <person name="Diez M.S."/>
            <person name="Solano J."/>
            <person name="Bargiela R."/>
            <person name="Golyshina O.V."/>
            <person name="Manteca A."/>
            <person name="Ramos J.L."/>
            <person name="Gallego J.R."/>
            <person name="Llorente I."/>
            <person name="Martins Dos Santos V.A."/>
            <person name="Jensen O.N."/>
            <person name="Pelaez A.I."/>
            <person name="Sanchez J."/>
            <person name="Ferrer M."/>
        </authorList>
    </citation>
    <scope>NUCLEOTIDE SEQUENCE</scope>
</reference>
<comment type="caution">
    <text evidence="3">The sequence shown here is derived from an EMBL/GenBank/DDBJ whole genome shotgun (WGS) entry which is preliminary data.</text>
</comment>
<proteinExistence type="inferred from homology"/>
<evidence type="ECO:0000259" key="2">
    <source>
        <dbReference type="Pfam" id="PF05532"/>
    </source>
</evidence>
<dbReference type="InterPro" id="IPR026042">
    <property type="entry name" value="YjbJ"/>
</dbReference>
<feature type="non-terminal residue" evidence="3">
    <location>
        <position position="1"/>
    </location>
</feature>